<dbReference type="Proteomes" id="UP000757435">
    <property type="component" value="Unassembled WGS sequence"/>
</dbReference>
<name>A0A951Q7S2_9CYAN</name>
<dbReference type="GO" id="GO:0070292">
    <property type="term" value="P:N-acylphosphatidylethanolamine metabolic process"/>
    <property type="evidence" value="ECO:0007669"/>
    <property type="project" value="TreeGrafter"/>
</dbReference>
<evidence type="ECO:0000256" key="1">
    <source>
        <dbReference type="ARBA" id="ARBA00022679"/>
    </source>
</evidence>
<dbReference type="Gene3D" id="3.90.1720.10">
    <property type="entry name" value="endopeptidase domain like (from Nostoc punctiforme)"/>
    <property type="match status" value="1"/>
</dbReference>
<dbReference type="PROSITE" id="PS51934">
    <property type="entry name" value="LRAT"/>
    <property type="match status" value="1"/>
</dbReference>
<dbReference type="Pfam" id="PF04012">
    <property type="entry name" value="PspA_IM30"/>
    <property type="match status" value="1"/>
</dbReference>
<dbReference type="GO" id="GO:0004623">
    <property type="term" value="F:phospholipase A2 activity"/>
    <property type="evidence" value="ECO:0007669"/>
    <property type="project" value="TreeGrafter"/>
</dbReference>
<evidence type="ECO:0000313" key="8">
    <source>
        <dbReference type="Proteomes" id="UP000757435"/>
    </source>
</evidence>
<accession>A0A951Q7S2</accession>
<protein>
    <submittedName>
        <fullName evidence="7">Lecithin retinol acyltransferase family protein</fullName>
    </submittedName>
</protein>
<dbReference type="GO" id="GO:0005737">
    <property type="term" value="C:cytoplasm"/>
    <property type="evidence" value="ECO:0007669"/>
    <property type="project" value="TreeGrafter"/>
</dbReference>
<comment type="similarity">
    <text evidence="4">Belongs to the PspA/Vipp/IM30 family.</text>
</comment>
<dbReference type="InterPro" id="IPR007053">
    <property type="entry name" value="LRAT_dom"/>
</dbReference>
<dbReference type="InterPro" id="IPR051496">
    <property type="entry name" value="H-rev107_PLA/AT"/>
</dbReference>
<dbReference type="EMBL" id="JAHHHD010000003">
    <property type="protein sequence ID" value="MBW4657872.1"/>
    <property type="molecule type" value="Genomic_DNA"/>
</dbReference>
<dbReference type="AlphaFoldDB" id="A0A951Q7S2"/>
<sequence>MARGDQIYVMRPLAGMDSVYEHHGIDCGDGTVIHYYKGSGEPIISRTTMETFAMGSPVYPYKTSVSFIPDLVMERAESRLGERQYNLVTNNCEHFANWCKTGRNVSQQLLNYGLDARQLNGNAGLINIAAQEGDPIQAIELMRQASGNVAIAQSRLQQQYSQAQDDMLTWDRVARLALQKNREDLARAALTRKVEFKRKAEKLQKQLMELAETEVSLNRNRALINQRLTYS</sequence>
<keyword evidence="1" id="KW-0808">Transferase</keyword>
<dbReference type="GO" id="GO:0016410">
    <property type="term" value="F:N-acyltransferase activity"/>
    <property type="evidence" value="ECO:0007669"/>
    <property type="project" value="TreeGrafter"/>
</dbReference>
<proteinExistence type="inferred from homology"/>
<evidence type="ECO:0000256" key="2">
    <source>
        <dbReference type="ARBA" id="ARBA00022801"/>
    </source>
</evidence>
<comment type="caution">
    <text evidence="7">The sequence shown here is derived from an EMBL/GenBank/DDBJ whole genome shotgun (WGS) entry which is preliminary data.</text>
</comment>
<keyword evidence="5" id="KW-0175">Coiled coil</keyword>
<feature type="coiled-coil region" evidence="5">
    <location>
        <begin position="186"/>
        <end position="220"/>
    </location>
</feature>
<evidence type="ECO:0000256" key="3">
    <source>
        <dbReference type="ARBA" id="ARBA00023098"/>
    </source>
</evidence>
<evidence type="ECO:0000313" key="7">
    <source>
        <dbReference type="EMBL" id="MBW4657872.1"/>
    </source>
</evidence>
<evidence type="ECO:0000259" key="6">
    <source>
        <dbReference type="PROSITE" id="PS51934"/>
    </source>
</evidence>
<dbReference type="GO" id="GO:0008970">
    <property type="term" value="F:phospholipase A1 activity"/>
    <property type="evidence" value="ECO:0007669"/>
    <property type="project" value="TreeGrafter"/>
</dbReference>
<evidence type="ECO:0000256" key="4">
    <source>
        <dbReference type="ARBA" id="ARBA00043985"/>
    </source>
</evidence>
<reference evidence="7" key="1">
    <citation type="submission" date="2021-05" db="EMBL/GenBank/DDBJ databases">
        <authorList>
            <person name="Pietrasiak N."/>
            <person name="Ward R."/>
            <person name="Stajich J.E."/>
            <person name="Kurbessoian T."/>
        </authorList>
    </citation>
    <scope>NUCLEOTIDE SEQUENCE</scope>
    <source>
        <strain evidence="7">UHER 2000/2452</strain>
    </source>
</reference>
<gene>
    <name evidence="7" type="ORF">KME15_04305</name>
</gene>
<keyword evidence="3" id="KW-0443">Lipid metabolism</keyword>
<dbReference type="Pfam" id="PF04970">
    <property type="entry name" value="LRAT"/>
    <property type="match status" value="1"/>
</dbReference>
<keyword evidence="2" id="KW-0378">Hydrolase</keyword>
<feature type="domain" description="LRAT" evidence="6">
    <location>
        <begin position="12"/>
        <end position="108"/>
    </location>
</feature>
<dbReference type="PANTHER" id="PTHR13943:SF77">
    <property type="entry name" value="LRAT DOMAIN-CONTAINING PROTEIN"/>
    <property type="match status" value="1"/>
</dbReference>
<evidence type="ECO:0000256" key="5">
    <source>
        <dbReference type="SAM" id="Coils"/>
    </source>
</evidence>
<dbReference type="PANTHER" id="PTHR13943">
    <property type="entry name" value="HRAS-LIKE SUPPRESSOR - RELATED"/>
    <property type="match status" value="1"/>
</dbReference>
<dbReference type="InterPro" id="IPR007157">
    <property type="entry name" value="PspA_VIPP1"/>
</dbReference>
<keyword evidence="7" id="KW-0012">Acyltransferase</keyword>
<organism evidence="7 8">
    <name type="scientific">Drouetiella hepatica Uher 2000/2452</name>
    <dbReference type="NCBI Taxonomy" id="904376"/>
    <lineage>
        <taxon>Bacteria</taxon>
        <taxon>Bacillati</taxon>
        <taxon>Cyanobacteriota</taxon>
        <taxon>Cyanophyceae</taxon>
        <taxon>Oculatellales</taxon>
        <taxon>Oculatellaceae</taxon>
        <taxon>Drouetiella</taxon>
    </lineage>
</organism>
<reference evidence="7" key="2">
    <citation type="journal article" date="2022" name="Microbiol. Resour. Announc.">
        <title>Metagenome Sequencing to Explore Phylogenomics of Terrestrial Cyanobacteria.</title>
        <authorList>
            <person name="Ward R.D."/>
            <person name="Stajich J.E."/>
            <person name="Johansen J.R."/>
            <person name="Huntemann M."/>
            <person name="Clum A."/>
            <person name="Foster B."/>
            <person name="Foster B."/>
            <person name="Roux S."/>
            <person name="Palaniappan K."/>
            <person name="Varghese N."/>
            <person name="Mukherjee S."/>
            <person name="Reddy T.B.K."/>
            <person name="Daum C."/>
            <person name="Copeland A."/>
            <person name="Chen I.A."/>
            <person name="Ivanova N.N."/>
            <person name="Kyrpides N.C."/>
            <person name="Shapiro N."/>
            <person name="Eloe-Fadrosh E.A."/>
            <person name="Pietrasiak N."/>
        </authorList>
    </citation>
    <scope>NUCLEOTIDE SEQUENCE</scope>
    <source>
        <strain evidence="7">UHER 2000/2452</strain>
    </source>
</reference>